<evidence type="ECO:0000256" key="1">
    <source>
        <dbReference type="ARBA" id="ARBA00022630"/>
    </source>
</evidence>
<dbReference type="EMBL" id="JBHRSZ010000002">
    <property type="protein sequence ID" value="MFC3150700.1"/>
    <property type="molecule type" value="Genomic_DNA"/>
</dbReference>
<comment type="subunit">
    <text evidence="6">Homodimer.</text>
</comment>
<evidence type="ECO:0000259" key="7">
    <source>
        <dbReference type="Pfam" id="PF02525"/>
    </source>
</evidence>
<comment type="catalytic activity">
    <reaction evidence="6">
        <text>2 a quinone + NADH + H(+) = 2 a 1,4-benzosemiquinone + NAD(+)</text>
        <dbReference type="Rhea" id="RHEA:65952"/>
        <dbReference type="ChEBI" id="CHEBI:15378"/>
        <dbReference type="ChEBI" id="CHEBI:57540"/>
        <dbReference type="ChEBI" id="CHEBI:57945"/>
        <dbReference type="ChEBI" id="CHEBI:132124"/>
        <dbReference type="ChEBI" id="CHEBI:134225"/>
    </reaction>
</comment>
<reference evidence="9" key="1">
    <citation type="journal article" date="2019" name="Int. J. Syst. Evol. Microbiol.">
        <title>The Global Catalogue of Microorganisms (GCM) 10K type strain sequencing project: providing services to taxonomists for standard genome sequencing and annotation.</title>
        <authorList>
            <consortium name="The Broad Institute Genomics Platform"/>
            <consortium name="The Broad Institute Genome Sequencing Center for Infectious Disease"/>
            <person name="Wu L."/>
            <person name="Ma J."/>
        </authorList>
    </citation>
    <scope>NUCLEOTIDE SEQUENCE [LARGE SCALE GENOMIC DNA]</scope>
    <source>
        <strain evidence="9">KCTC 52438</strain>
    </source>
</reference>
<keyword evidence="3 6" id="KW-0560">Oxidoreductase</keyword>
<comment type="function">
    <text evidence="6">Quinone reductase that provides resistance to thiol-specific stress caused by electrophilic quinones.</text>
</comment>
<keyword evidence="4 6" id="KW-0520">NAD</keyword>
<evidence type="ECO:0000256" key="2">
    <source>
        <dbReference type="ARBA" id="ARBA00022643"/>
    </source>
</evidence>
<evidence type="ECO:0000313" key="9">
    <source>
        <dbReference type="Proteomes" id="UP001595476"/>
    </source>
</evidence>
<organism evidence="8 9">
    <name type="scientific">Litoribrevibacter euphylliae</name>
    <dbReference type="NCBI Taxonomy" id="1834034"/>
    <lineage>
        <taxon>Bacteria</taxon>
        <taxon>Pseudomonadati</taxon>
        <taxon>Pseudomonadota</taxon>
        <taxon>Gammaproteobacteria</taxon>
        <taxon>Oceanospirillales</taxon>
        <taxon>Oceanospirillaceae</taxon>
        <taxon>Litoribrevibacter</taxon>
    </lineage>
</organism>
<evidence type="ECO:0000256" key="5">
    <source>
        <dbReference type="ARBA" id="ARBA00048542"/>
    </source>
</evidence>
<comment type="caution">
    <text evidence="8">The sequence shown here is derived from an EMBL/GenBank/DDBJ whole genome shotgun (WGS) entry which is preliminary data.</text>
</comment>
<dbReference type="SUPFAM" id="SSF52218">
    <property type="entry name" value="Flavoproteins"/>
    <property type="match status" value="1"/>
</dbReference>
<dbReference type="Gene3D" id="3.40.50.360">
    <property type="match status" value="1"/>
</dbReference>
<keyword evidence="9" id="KW-1185">Reference proteome</keyword>
<evidence type="ECO:0000256" key="4">
    <source>
        <dbReference type="ARBA" id="ARBA00023027"/>
    </source>
</evidence>
<dbReference type="Proteomes" id="UP001595476">
    <property type="component" value="Unassembled WGS sequence"/>
</dbReference>
<comment type="similarity">
    <text evidence="6">Belongs to the azoreductase type 1 family.</text>
</comment>
<dbReference type="PANTHER" id="PTHR43741">
    <property type="entry name" value="FMN-DEPENDENT NADH-AZOREDUCTASE 1"/>
    <property type="match status" value="1"/>
</dbReference>
<feature type="binding site" evidence="6">
    <location>
        <position position="10"/>
    </location>
    <ligand>
        <name>FMN</name>
        <dbReference type="ChEBI" id="CHEBI:58210"/>
    </ligand>
</feature>
<dbReference type="InterPro" id="IPR023048">
    <property type="entry name" value="NADH:quinone_OxRdtase_FMN_depd"/>
</dbReference>
<evidence type="ECO:0000256" key="3">
    <source>
        <dbReference type="ARBA" id="ARBA00023002"/>
    </source>
</evidence>
<proteinExistence type="inferred from homology"/>
<dbReference type="RefSeq" id="WP_386717984.1">
    <property type="nucleotide sequence ID" value="NZ_JBHRSZ010000002.1"/>
</dbReference>
<dbReference type="Pfam" id="PF02525">
    <property type="entry name" value="Flavodoxin_2"/>
    <property type="match status" value="1"/>
</dbReference>
<dbReference type="InterPro" id="IPR003680">
    <property type="entry name" value="Flavodoxin_fold"/>
</dbReference>
<evidence type="ECO:0000313" key="8">
    <source>
        <dbReference type="EMBL" id="MFC3150700.1"/>
    </source>
</evidence>
<dbReference type="EC" id="1.6.5.-" evidence="6"/>
<keyword evidence="2 6" id="KW-0288">FMN</keyword>
<evidence type="ECO:0000256" key="6">
    <source>
        <dbReference type="HAMAP-Rule" id="MF_01216"/>
    </source>
</evidence>
<dbReference type="HAMAP" id="MF_01216">
    <property type="entry name" value="Azoreductase_type1"/>
    <property type="match status" value="1"/>
</dbReference>
<protein>
    <recommendedName>
        <fullName evidence="6">FMN dependent NADH:quinone oxidoreductase</fullName>
        <ecNumber evidence="6">1.6.5.-</ecNumber>
    </recommendedName>
    <alternativeName>
        <fullName evidence="6">Azo-dye reductase</fullName>
    </alternativeName>
    <alternativeName>
        <fullName evidence="6">FMN-dependent NADH-azo compound oxidoreductase</fullName>
    </alternativeName>
    <alternativeName>
        <fullName evidence="6">FMN-dependent NADH-azoreductase</fullName>
        <ecNumber evidence="6">1.7.1.17</ecNumber>
    </alternativeName>
</protein>
<accession>A0ABV7HE28</accession>
<gene>
    <name evidence="6" type="primary">azoR</name>
    <name evidence="8" type="ORF">ACFOEK_06660</name>
</gene>
<comment type="function">
    <text evidence="6">Also exhibits azoreductase activity. Catalyzes the reductive cleavage of the azo bond in aromatic azo compounds to the corresponding amines.</text>
</comment>
<dbReference type="InterPro" id="IPR050104">
    <property type="entry name" value="FMN-dep_NADH:Q_OxRdtase_AzoR1"/>
</dbReference>
<comment type="caution">
    <text evidence="6">Lacks conserved residue(s) required for the propagation of feature annotation.</text>
</comment>
<dbReference type="PANTHER" id="PTHR43741:SF2">
    <property type="entry name" value="FMN-DEPENDENT NADH:QUINONE OXIDOREDUCTASE"/>
    <property type="match status" value="1"/>
</dbReference>
<keyword evidence="1 6" id="KW-0285">Flavoprotein</keyword>
<name>A0ABV7HE28_9GAMM</name>
<feature type="domain" description="Flavodoxin-like fold" evidence="7">
    <location>
        <begin position="3"/>
        <end position="197"/>
    </location>
</feature>
<dbReference type="EC" id="1.7.1.17" evidence="6"/>
<sequence>MAKALVIKSSVFSGQGESSKLVDHAIATLKQEIPGIEIIERDLGSNPVDHLSGATTAAFFAENPAELSEDQQAALALSNTLIDELKSVDYLVLGVPMYNFGIPSTLKAWIDYVARAGVTFRYTENGPEGLVTNVKKTIITAARGGMYKGTPKDTQTGYLKDVLSFLGINNVEFAYAEALNMGEKESAVKQAQQDIDAIVEAI</sequence>
<feature type="binding site" evidence="6">
    <location>
        <begin position="97"/>
        <end position="100"/>
    </location>
    <ligand>
        <name>FMN</name>
        <dbReference type="ChEBI" id="CHEBI:58210"/>
    </ligand>
</feature>
<comment type="cofactor">
    <cofactor evidence="6">
        <name>FMN</name>
        <dbReference type="ChEBI" id="CHEBI:58210"/>
    </cofactor>
    <text evidence="6">Binds 1 FMN per subunit.</text>
</comment>
<comment type="catalytic activity">
    <reaction evidence="5">
        <text>N,N-dimethyl-1,4-phenylenediamine + anthranilate + 2 NAD(+) = 2-(4-dimethylaminophenyl)diazenylbenzoate + 2 NADH + 2 H(+)</text>
        <dbReference type="Rhea" id="RHEA:55872"/>
        <dbReference type="ChEBI" id="CHEBI:15378"/>
        <dbReference type="ChEBI" id="CHEBI:15783"/>
        <dbReference type="ChEBI" id="CHEBI:16567"/>
        <dbReference type="ChEBI" id="CHEBI:57540"/>
        <dbReference type="ChEBI" id="CHEBI:57945"/>
        <dbReference type="ChEBI" id="CHEBI:71579"/>
        <dbReference type="EC" id="1.7.1.17"/>
    </reaction>
    <physiologicalReaction direction="right-to-left" evidence="5">
        <dbReference type="Rhea" id="RHEA:55874"/>
    </physiologicalReaction>
</comment>
<dbReference type="InterPro" id="IPR029039">
    <property type="entry name" value="Flavoprotein-like_sf"/>
</dbReference>